<feature type="compositionally biased region" description="Polar residues" evidence="1">
    <location>
        <begin position="1"/>
        <end position="10"/>
    </location>
</feature>
<sequence>MPNELNGTEQQGRKKKKKKHNGDGDENVSGQLSSSYRKETIKQVQLPPDLAKTYKKQFPSDKCHVIPDSNSSNSKNKSKLNYNPLQNSLQFIHEIAGKDSLKTLHVNPLKRKGHNVSAGAGSDGLPAKQLRTENSEIYESRSIVKKQRNRKRKLKKSVVELVNSEVNTPVDSLKKVNDKGSAQKKKGKVNEAFSPDSDVQHELFHSVSQEPKQLKAKSSRKNKASQRRATNKAFSVESSSQDNTISGDHHLPKKAKVNTFLQNQNPKGIGNDAFSADSSLQDGSFDSNHQVPKKLKNKGHRQKQKPEGIVNEAFSADSSLQDDSFSRKHKVPKKQKIKGPRQKPEGIVNEAFRDDPSIVEDDNISGHQVPEQVKTPPWHILDNLRCGQSLSGKKLSGASLRERMITKLKASRFR</sequence>
<comment type="caution">
    <text evidence="2">The sequence shown here is derived from an EMBL/GenBank/DDBJ whole genome shotgun (WGS) entry which is preliminary data.</text>
</comment>
<keyword evidence="3" id="KW-1185">Reference proteome</keyword>
<protein>
    <submittedName>
        <fullName evidence="2">Uncharacterized protein</fullName>
    </submittedName>
</protein>
<dbReference type="Proteomes" id="UP001159363">
    <property type="component" value="Chromosome 15"/>
</dbReference>
<accession>A0ABQ9G429</accession>
<feature type="compositionally biased region" description="Polar residues" evidence="1">
    <location>
        <begin position="276"/>
        <end position="290"/>
    </location>
</feature>
<evidence type="ECO:0000256" key="1">
    <source>
        <dbReference type="SAM" id="MobiDB-lite"/>
    </source>
</evidence>
<feature type="compositionally biased region" description="Basic residues" evidence="1">
    <location>
        <begin position="214"/>
        <end position="230"/>
    </location>
</feature>
<feature type="compositionally biased region" description="Basic residues" evidence="1">
    <location>
        <begin position="291"/>
        <end position="303"/>
    </location>
</feature>
<gene>
    <name evidence="2" type="ORF">PR048_032104</name>
</gene>
<feature type="compositionally biased region" description="Basic residues" evidence="1">
    <location>
        <begin position="327"/>
        <end position="341"/>
    </location>
</feature>
<feature type="region of interest" description="Disordered" evidence="1">
    <location>
        <begin position="1"/>
        <end position="81"/>
    </location>
</feature>
<dbReference type="EMBL" id="JARBHB010000016">
    <property type="protein sequence ID" value="KAJ8866261.1"/>
    <property type="molecule type" value="Genomic_DNA"/>
</dbReference>
<feature type="region of interest" description="Disordered" evidence="1">
    <location>
        <begin position="163"/>
        <end position="363"/>
    </location>
</feature>
<evidence type="ECO:0000313" key="2">
    <source>
        <dbReference type="EMBL" id="KAJ8866261.1"/>
    </source>
</evidence>
<name>A0ABQ9G429_9NEOP</name>
<evidence type="ECO:0000313" key="3">
    <source>
        <dbReference type="Proteomes" id="UP001159363"/>
    </source>
</evidence>
<proteinExistence type="predicted"/>
<reference evidence="2 3" key="1">
    <citation type="submission" date="2023-02" db="EMBL/GenBank/DDBJ databases">
        <title>LHISI_Scaffold_Assembly.</title>
        <authorList>
            <person name="Stuart O.P."/>
            <person name="Cleave R."/>
            <person name="Magrath M.J.L."/>
            <person name="Mikheyev A.S."/>
        </authorList>
    </citation>
    <scope>NUCLEOTIDE SEQUENCE [LARGE SCALE GENOMIC DNA]</scope>
    <source>
        <strain evidence="2">Daus_M_001</strain>
        <tissue evidence="2">Leg muscle</tissue>
    </source>
</reference>
<feature type="compositionally biased region" description="Polar residues" evidence="1">
    <location>
        <begin position="232"/>
        <end position="246"/>
    </location>
</feature>
<organism evidence="2 3">
    <name type="scientific">Dryococelus australis</name>
    <dbReference type="NCBI Taxonomy" id="614101"/>
    <lineage>
        <taxon>Eukaryota</taxon>
        <taxon>Metazoa</taxon>
        <taxon>Ecdysozoa</taxon>
        <taxon>Arthropoda</taxon>
        <taxon>Hexapoda</taxon>
        <taxon>Insecta</taxon>
        <taxon>Pterygota</taxon>
        <taxon>Neoptera</taxon>
        <taxon>Polyneoptera</taxon>
        <taxon>Phasmatodea</taxon>
        <taxon>Verophasmatodea</taxon>
        <taxon>Anareolatae</taxon>
        <taxon>Phasmatidae</taxon>
        <taxon>Eurycanthinae</taxon>
        <taxon>Dryococelus</taxon>
    </lineage>
</organism>
<feature type="region of interest" description="Disordered" evidence="1">
    <location>
        <begin position="112"/>
        <end position="133"/>
    </location>
</feature>